<comment type="caution">
    <text evidence="1">The sequence shown here is derived from an EMBL/GenBank/DDBJ whole genome shotgun (WGS) entry which is preliminary data.</text>
</comment>
<dbReference type="OrthoDB" id="10392238at2759"/>
<evidence type="ECO:0000313" key="2">
    <source>
        <dbReference type="Proteomes" id="UP000774326"/>
    </source>
</evidence>
<reference evidence="1" key="1">
    <citation type="journal article" date="2021" name="Open Biol.">
        <title>Shared evolutionary footprints suggest mitochondrial oxidative damage underlies multiple complex I losses in fungi.</title>
        <authorList>
            <person name="Schikora-Tamarit M.A."/>
            <person name="Marcet-Houben M."/>
            <person name="Nosek J."/>
            <person name="Gabaldon T."/>
        </authorList>
    </citation>
    <scope>NUCLEOTIDE SEQUENCE</scope>
    <source>
        <strain evidence="1">CBS2887</strain>
    </source>
</reference>
<dbReference type="AlphaFoldDB" id="A0A9P8Q8W8"/>
<sequence length="118" mass="13075">MAAGNTKVPINSIPMTNCMEKQKVPQRSLTNTNSIKLCTVELIQRLLCDKRTLNLSGTTVLQTAFGTKICFLLGKVFNINVERKRSSPNNNKFFLCKVSTTLSEYLSTMSGLARIGTQ</sequence>
<proteinExistence type="predicted"/>
<name>A0A9P8Q8W8_WICPI</name>
<reference evidence="1" key="2">
    <citation type="submission" date="2021-01" db="EMBL/GenBank/DDBJ databases">
        <authorList>
            <person name="Schikora-Tamarit M.A."/>
        </authorList>
    </citation>
    <scope>NUCLEOTIDE SEQUENCE</scope>
    <source>
        <strain evidence="1">CBS2887</strain>
    </source>
</reference>
<keyword evidence="2" id="KW-1185">Reference proteome</keyword>
<dbReference type="EMBL" id="JAEUBG010001343">
    <property type="protein sequence ID" value="KAH3686537.1"/>
    <property type="molecule type" value="Genomic_DNA"/>
</dbReference>
<gene>
    <name evidence="1" type="ORF">WICPIJ_002488</name>
</gene>
<evidence type="ECO:0000313" key="1">
    <source>
        <dbReference type="EMBL" id="KAH3686537.1"/>
    </source>
</evidence>
<organism evidence="1 2">
    <name type="scientific">Wickerhamomyces pijperi</name>
    <name type="common">Yeast</name>
    <name type="synonym">Pichia pijperi</name>
    <dbReference type="NCBI Taxonomy" id="599730"/>
    <lineage>
        <taxon>Eukaryota</taxon>
        <taxon>Fungi</taxon>
        <taxon>Dikarya</taxon>
        <taxon>Ascomycota</taxon>
        <taxon>Saccharomycotina</taxon>
        <taxon>Saccharomycetes</taxon>
        <taxon>Phaffomycetales</taxon>
        <taxon>Wickerhamomycetaceae</taxon>
        <taxon>Wickerhamomyces</taxon>
    </lineage>
</organism>
<dbReference type="Proteomes" id="UP000774326">
    <property type="component" value="Unassembled WGS sequence"/>
</dbReference>
<protein>
    <submittedName>
        <fullName evidence="1">Uncharacterized protein</fullName>
    </submittedName>
</protein>
<accession>A0A9P8Q8W8</accession>